<dbReference type="KEGG" id="sbro:GQF42_01390"/>
<organism evidence="5 6">
    <name type="scientific">Streptomyces broussonetiae</name>
    <dbReference type="NCBI Taxonomy" id="2686304"/>
    <lineage>
        <taxon>Bacteria</taxon>
        <taxon>Bacillati</taxon>
        <taxon>Actinomycetota</taxon>
        <taxon>Actinomycetes</taxon>
        <taxon>Kitasatosporales</taxon>
        <taxon>Streptomycetaceae</taxon>
        <taxon>Streptomyces</taxon>
    </lineage>
</organism>
<reference evidence="5 6" key="1">
    <citation type="submission" date="2019-12" db="EMBL/GenBank/DDBJ databases">
        <title>Streptomyces sp. strain T44 isolated from rhizosphere soil of Broussonetia papyrifera.</title>
        <authorList>
            <person name="Mo P."/>
        </authorList>
    </citation>
    <scope>NUCLEOTIDE SEQUENCE [LARGE SCALE GENOMIC DNA]</scope>
    <source>
        <strain evidence="5 6">T44</strain>
    </source>
</reference>
<sequence length="503" mass="53473">MHVEHLLQDESLGLRLLWAQDELLRREISGVTVTDLEDPARFVRPDEVVLSGLVWWSADGGRDKAERFVSGLKDAGAVALLAGEETHGSVPGDLVEACARYRVPVAGVPSHVMFRAITDAVYLRQWRGLSRHHALPEHVRVRLNRLVAKDADLALLLAAAFGHLDVAPAYVLTCTGRTVAATPGADPLPALEAAALPGSDVGATVPVEADVVTPYERWWLHLPDAAAAPPRLLHEITTVLGRCQQALSSRRATEHQKADELGRLLTDPEAGDVTSAWRACGLPAQGPYRVVVADTGARHEGLAKGALTEAVAHIAPAFAAVGRLPDGTAFAVLPEDAAAGLAEIWPLVAACEPEIVLHGGLASPATQPTGLPGALAEARYALSSARSTGSGISCLTDVTALTTLDTLLTGVPAEVRAAYSRTVLGSLLDTGSDSAAVLLNTLEVFLLHDGSWARTAEALHVHVNTVHYRIQRIEHFTSRDLSHLRDRLDLWAALLCRPDPGST</sequence>
<dbReference type="Pfam" id="PF07905">
    <property type="entry name" value="PucR"/>
    <property type="match status" value="1"/>
</dbReference>
<accession>A0A6I6N1X3</accession>
<evidence type="ECO:0000259" key="2">
    <source>
        <dbReference type="Pfam" id="PF07905"/>
    </source>
</evidence>
<dbReference type="RefSeq" id="WP_158916941.1">
    <property type="nucleotide sequence ID" value="NZ_CP047020.1"/>
</dbReference>
<protein>
    <submittedName>
        <fullName evidence="5">PucR family transcriptional regulator</fullName>
    </submittedName>
</protein>
<evidence type="ECO:0000259" key="3">
    <source>
        <dbReference type="Pfam" id="PF13556"/>
    </source>
</evidence>
<dbReference type="PANTHER" id="PTHR33744:SF17">
    <property type="entry name" value="CONSERVED PROTEIN"/>
    <property type="match status" value="1"/>
</dbReference>
<evidence type="ECO:0000313" key="5">
    <source>
        <dbReference type="EMBL" id="QHA02176.1"/>
    </source>
</evidence>
<dbReference type="InterPro" id="IPR025736">
    <property type="entry name" value="PucR_C-HTH_dom"/>
</dbReference>
<feature type="domain" description="PucR C-terminal helix-turn-helix" evidence="3">
    <location>
        <begin position="438"/>
        <end position="495"/>
    </location>
</feature>
<dbReference type="Pfam" id="PF13556">
    <property type="entry name" value="HTH_30"/>
    <property type="match status" value="1"/>
</dbReference>
<dbReference type="Gene3D" id="1.10.10.2840">
    <property type="entry name" value="PucR C-terminal helix-turn-helix domain"/>
    <property type="match status" value="1"/>
</dbReference>
<dbReference type="PANTHER" id="PTHR33744">
    <property type="entry name" value="CARBOHYDRATE DIACID REGULATOR"/>
    <property type="match status" value="1"/>
</dbReference>
<dbReference type="Proteomes" id="UP000436138">
    <property type="component" value="Chromosome"/>
</dbReference>
<feature type="domain" description="Purine catabolism PurC-like" evidence="2">
    <location>
        <begin position="6"/>
        <end position="122"/>
    </location>
</feature>
<comment type="similarity">
    <text evidence="1">Belongs to the CdaR family.</text>
</comment>
<proteinExistence type="inferred from homology"/>
<dbReference type="InterPro" id="IPR041522">
    <property type="entry name" value="CdaR_GGDEF"/>
</dbReference>
<dbReference type="InterPro" id="IPR042070">
    <property type="entry name" value="PucR_C-HTH_sf"/>
</dbReference>
<dbReference type="InterPro" id="IPR051448">
    <property type="entry name" value="CdaR-like_regulators"/>
</dbReference>
<gene>
    <name evidence="5" type="ORF">GQF42_01390</name>
</gene>
<dbReference type="EMBL" id="CP047020">
    <property type="protein sequence ID" value="QHA02176.1"/>
    <property type="molecule type" value="Genomic_DNA"/>
</dbReference>
<evidence type="ECO:0000256" key="1">
    <source>
        <dbReference type="ARBA" id="ARBA00006754"/>
    </source>
</evidence>
<name>A0A6I6N1X3_9ACTN</name>
<feature type="domain" description="CdaR GGDEF-like" evidence="4">
    <location>
        <begin position="269"/>
        <end position="383"/>
    </location>
</feature>
<dbReference type="Pfam" id="PF17853">
    <property type="entry name" value="GGDEF_2"/>
    <property type="match status" value="1"/>
</dbReference>
<dbReference type="InterPro" id="IPR012914">
    <property type="entry name" value="PucR_dom"/>
</dbReference>
<keyword evidence="6" id="KW-1185">Reference proteome</keyword>
<evidence type="ECO:0000313" key="6">
    <source>
        <dbReference type="Proteomes" id="UP000436138"/>
    </source>
</evidence>
<evidence type="ECO:0000259" key="4">
    <source>
        <dbReference type="Pfam" id="PF17853"/>
    </source>
</evidence>
<dbReference type="AlphaFoldDB" id="A0A6I6N1X3"/>